<dbReference type="GO" id="GO:0006032">
    <property type="term" value="P:chitin catabolic process"/>
    <property type="evidence" value="ECO:0007669"/>
    <property type="project" value="UniProtKB-KW"/>
</dbReference>
<evidence type="ECO:0000256" key="1">
    <source>
        <dbReference type="ARBA" id="ARBA00000822"/>
    </source>
</evidence>
<comment type="caution">
    <text evidence="11">The sequence shown here is derived from an EMBL/GenBank/DDBJ whole genome shotgun (WGS) entry which is preliminary data.</text>
</comment>
<dbReference type="GO" id="GO:0000272">
    <property type="term" value="P:polysaccharide catabolic process"/>
    <property type="evidence" value="ECO:0007669"/>
    <property type="project" value="UniProtKB-KW"/>
</dbReference>
<keyword evidence="6" id="KW-0119">Carbohydrate metabolism</keyword>
<accession>A0A4T0BFV2</accession>
<proteinExistence type="inferred from homology"/>
<evidence type="ECO:0000313" key="12">
    <source>
        <dbReference type="Proteomes" id="UP000308724"/>
    </source>
</evidence>
<dbReference type="SMART" id="SM00636">
    <property type="entry name" value="Glyco_18"/>
    <property type="match status" value="1"/>
</dbReference>
<feature type="non-terminal residue" evidence="11">
    <location>
        <position position="1"/>
    </location>
</feature>
<dbReference type="InterPro" id="IPR001579">
    <property type="entry name" value="Glyco_hydro_18_chit_AS"/>
</dbReference>
<dbReference type="EC" id="3.2.1.14" evidence="3"/>
<dbReference type="InterPro" id="IPR017853">
    <property type="entry name" value="GH"/>
</dbReference>
<dbReference type="InterPro" id="IPR029070">
    <property type="entry name" value="Chitinase_insertion_sf"/>
</dbReference>
<keyword evidence="7 9" id="KW-0326">Glycosidase</keyword>
<dbReference type="SUPFAM" id="SSF51445">
    <property type="entry name" value="(Trans)glycosidases"/>
    <property type="match status" value="1"/>
</dbReference>
<evidence type="ECO:0000259" key="10">
    <source>
        <dbReference type="PROSITE" id="PS51910"/>
    </source>
</evidence>
<dbReference type="SUPFAM" id="SSF54556">
    <property type="entry name" value="Chitinase insertion domain"/>
    <property type="match status" value="1"/>
</dbReference>
<dbReference type="PROSITE" id="PS51910">
    <property type="entry name" value="GH18_2"/>
    <property type="match status" value="1"/>
</dbReference>
<evidence type="ECO:0000256" key="7">
    <source>
        <dbReference type="ARBA" id="ARBA00023295"/>
    </source>
</evidence>
<dbReference type="Proteomes" id="UP000308724">
    <property type="component" value="Unassembled WGS sequence"/>
</dbReference>
<evidence type="ECO:0000256" key="9">
    <source>
        <dbReference type="RuleBase" id="RU000489"/>
    </source>
</evidence>
<evidence type="ECO:0000256" key="2">
    <source>
        <dbReference type="ARBA" id="ARBA00008682"/>
    </source>
</evidence>
<evidence type="ECO:0000256" key="6">
    <source>
        <dbReference type="ARBA" id="ARBA00023277"/>
    </source>
</evidence>
<evidence type="ECO:0000256" key="5">
    <source>
        <dbReference type="ARBA" id="ARBA00023024"/>
    </source>
</evidence>
<gene>
    <name evidence="11" type="ORF">D6C78_07697</name>
</gene>
<dbReference type="InterPro" id="IPR011583">
    <property type="entry name" value="Chitinase_II/V-like_cat"/>
</dbReference>
<sequence length="339" mass="37882">VTVVHNARNKWSITRVRNVISTNLYGCLKQLFLLKKKNRKLKTLLSIGGSKYSENIGSVLATENGRQNFAQTAVALLADLGFDGLDIDWEYPQNDVDAQSYVSLLRTVRAELDGLASKLSQPSRFLLTMKLNEMDRYVNFWNLMAYDFTGSWAAVAGHQTNIFPSKNNTASTPFDAEAAVDYYTKSAGIMPQKVVLGMPLYGRVFAETAGPGSPYIGSGDTYDWEAGVWDYKSLPRPGAVEFCDQEAVACWSYDSVNRLMVTYDTLTSTSAKVNYIKQRKLGGAMWWESSGDRTDERSIIDSVVDQLKLAGGDRMDSTDNMLQYPFSKYDNVRNGFPNE</sequence>
<evidence type="ECO:0000256" key="8">
    <source>
        <dbReference type="ARBA" id="ARBA00023326"/>
    </source>
</evidence>
<reference evidence="11 12" key="1">
    <citation type="submission" date="2018-10" db="EMBL/GenBank/DDBJ databases">
        <title>Fifty Aureobasidium pullulans genomes reveal a recombining polyextremotolerant generalist.</title>
        <authorList>
            <person name="Gostincar C."/>
            <person name="Turk M."/>
            <person name="Zajc J."/>
            <person name="Gunde-Cimerman N."/>
        </authorList>
    </citation>
    <scope>NUCLEOTIDE SEQUENCE [LARGE SCALE GENOMIC DNA]</scope>
    <source>
        <strain evidence="11 12">EXF-1645</strain>
    </source>
</reference>
<comment type="similarity">
    <text evidence="2">Belongs to the glycosyl hydrolase 18 family. Chitinase class V subfamily.</text>
</comment>
<dbReference type="InterPro" id="IPR001223">
    <property type="entry name" value="Glyco_hydro18_cat"/>
</dbReference>
<dbReference type="GO" id="GO:0005576">
    <property type="term" value="C:extracellular region"/>
    <property type="evidence" value="ECO:0007669"/>
    <property type="project" value="TreeGrafter"/>
</dbReference>
<name>A0A4T0BFV2_AURPU</name>
<dbReference type="PROSITE" id="PS01095">
    <property type="entry name" value="GH18_1"/>
    <property type="match status" value="1"/>
</dbReference>
<comment type="catalytic activity">
    <reaction evidence="1">
        <text>Random endo-hydrolysis of N-acetyl-beta-D-glucosaminide (1-&gt;4)-beta-linkages in chitin and chitodextrins.</text>
        <dbReference type="EC" id="3.2.1.14"/>
    </reaction>
</comment>
<dbReference type="PANTHER" id="PTHR11177">
    <property type="entry name" value="CHITINASE"/>
    <property type="match status" value="1"/>
</dbReference>
<dbReference type="Pfam" id="PF00704">
    <property type="entry name" value="Glyco_hydro_18"/>
    <property type="match status" value="1"/>
</dbReference>
<feature type="domain" description="GH18" evidence="10">
    <location>
        <begin position="1"/>
        <end position="310"/>
    </location>
</feature>
<dbReference type="GO" id="GO:0008061">
    <property type="term" value="F:chitin binding"/>
    <property type="evidence" value="ECO:0007669"/>
    <property type="project" value="InterPro"/>
</dbReference>
<organism evidence="11 12">
    <name type="scientific">Aureobasidium pullulans</name>
    <name type="common">Black yeast</name>
    <name type="synonym">Pullularia pullulans</name>
    <dbReference type="NCBI Taxonomy" id="5580"/>
    <lineage>
        <taxon>Eukaryota</taxon>
        <taxon>Fungi</taxon>
        <taxon>Dikarya</taxon>
        <taxon>Ascomycota</taxon>
        <taxon>Pezizomycotina</taxon>
        <taxon>Dothideomycetes</taxon>
        <taxon>Dothideomycetidae</taxon>
        <taxon>Dothideales</taxon>
        <taxon>Saccotheciaceae</taxon>
        <taxon>Aureobasidium</taxon>
    </lineage>
</organism>
<dbReference type="Gene3D" id="3.10.50.10">
    <property type="match status" value="1"/>
</dbReference>
<dbReference type="InterPro" id="IPR050314">
    <property type="entry name" value="Glycosyl_Hydrlase_18"/>
</dbReference>
<protein>
    <recommendedName>
        <fullName evidence="3">chitinase</fullName>
        <ecNumber evidence="3">3.2.1.14</ecNumber>
    </recommendedName>
</protein>
<dbReference type="AlphaFoldDB" id="A0A4T0BFV2"/>
<keyword evidence="5" id="KW-0146">Chitin degradation</keyword>
<evidence type="ECO:0000256" key="3">
    <source>
        <dbReference type="ARBA" id="ARBA00012729"/>
    </source>
</evidence>
<dbReference type="EMBL" id="QZBZ01000203">
    <property type="protein sequence ID" value="TIA33226.1"/>
    <property type="molecule type" value="Genomic_DNA"/>
</dbReference>
<dbReference type="GO" id="GO:0008843">
    <property type="term" value="F:endochitinase activity"/>
    <property type="evidence" value="ECO:0007669"/>
    <property type="project" value="UniProtKB-EC"/>
</dbReference>
<evidence type="ECO:0000256" key="4">
    <source>
        <dbReference type="ARBA" id="ARBA00022801"/>
    </source>
</evidence>
<dbReference type="PANTHER" id="PTHR11177:SF317">
    <property type="entry name" value="CHITINASE 12-RELATED"/>
    <property type="match status" value="1"/>
</dbReference>
<evidence type="ECO:0000313" key="11">
    <source>
        <dbReference type="EMBL" id="TIA33226.1"/>
    </source>
</evidence>
<keyword evidence="8" id="KW-0624">Polysaccharide degradation</keyword>
<keyword evidence="4 9" id="KW-0378">Hydrolase</keyword>
<dbReference type="Gene3D" id="3.20.20.80">
    <property type="entry name" value="Glycosidases"/>
    <property type="match status" value="1"/>
</dbReference>